<keyword evidence="3 6" id="KW-0808">Transferase</keyword>
<dbReference type="PANTHER" id="PTHR12001:SF69">
    <property type="entry name" value="ALL TRANS-POLYPRENYL-DIPHOSPHATE SYNTHASE PDSS1"/>
    <property type="match status" value="1"/>
</dbReference>
<dbReference type="PANTHER" id="PTHR12001">
    <property type="entry name" value="GERANYLGERANYL PYROPHOSPHATE SYNTHASE"/>
    <property type="match status" value="1"/>
</dbReference>
<sequence>MECSLNFLSRLQWRLRNCFYEDPILKDFVEDPYFWSGQKIRAKICLAVGKSYGLDEDLLLDIAAFTDLLHNASLIHDDLIDDDAERRGYATPWKKYGKDKALLLGDLLIAKSLTVSAGMKADSVDKLAWASEISNCVTSAVRGAFKELDFVSQTSDDIISNYTQMSRDKTGVLFALPARCVAIAARKNQLCLDSITNIFTNMAIAYQIRDDQADYLGIKKGRKSLSDLKNNRPNLYYLLENSSTYDGSHQEFIEDFQKDCIEKALNLAKLHIPEMSDFFSAVVIPFITLDSPIQSFKKLLGNS</sequence>
<dbReference type="InterPro" id="IPR008949">
    <property type="entry name" value="Isoprenoid_synthase_dom_sf"/>
</dbReference>
<dbReference type="PROSITE" id="PS00723">
    <property type="entry name" value="POLYPRENYL_SYNTHASE_1"/>
    <property type="match status" value="1"/>
</dbReference>
<dbReference type="SUPFAM" id="SSF48576">
    <property type="entry name" value="Terpenoid synthases"/>
    <property type="match status" value="1"/>
</dbReference>
<name>A4GIB7_9BACT</name>
<reference evidence="7" key="1">
    <citation type="journal article" date="2007" name="Environ. Microbiol.">
        <title>Proteorhodopsin photosystem gene clusters exhibit co-evolutionary trends and shared ancestry among diverse marine microbial phyla.</title>
        <authorList>
            <person name="McCarren J."/>
            <person name="Delong E.F."/>
        </authorList>
    </citation>
    <scope>NUCLEOTIDE SEQUENCE</scope>
</reference>
<evidence type="ECO:0000256" key="2">
    <source>
        <dbReference type="ARBA" id="ARBA00006706"/>
    </source>
</evidence>
<evidence type="ECO:0000256" key="4">
    <source>
        <dbReference type="ARBA" id="ARBA00022723"/>
    </source>
</evidence>
<evidence type="ECO:0000313" key="7">
    <source>
        <dbReference type="EMBL" id="ABL97828.1"/>
    </source>
</evidence>
<proteinExistence type="inferred from homology"/>
<gene>
    <name evidence="7" type="ORF">ALOHA_HF1049E08.0016</name>
</gene>
<keyword evidence="4" id="KW-0479">Metal-binding</keyword>
<comment type="cofactor">
    <cofactor evidence="1">
        <name>Mg(2+)</name>
        <dbReference type="ChEBI" id="CHEBI:18420"/>
    </cofactor>
</comment>
<evidence type="ECO:0000256" key="5">
    <source>
        <dbReference type="ARBA" id="ARBA00022842"/>
    </source>
</evidence>
<dbReference type="InterPro" id="IPR033749">
    <property type="entry name" value="Polyprenyl_synt_CS"/>
</dbReference>
<dbReference type="EMBL" id="EF089402">
    <property type="protein sequence ID" value="ABL97828.1"/>
    <property type="molecule type" value="Genomic_DNA"/>
</dbReference>
<evidence type="ECO:0000256" key="1">
    <source>
        <dbReference type="ARBA" id="ARBA00001946"/>
    </source>
</evidence>
<dbReference type="Gene3D" id="1.10.600.10">
    <property type="entry name" value="Farnesyl Diphosphate Synthase"/>
    <property type="match status" value="1"/>
</dbReference>
<dbReference type="Pfam" id="PF00348">
    <property type="entry name" value="polyprenyl_synt"/>
    <property type="match status" value="1"/>
</dbReference>
<organism evidence="7">
    <name type="scientific">uncultured marine bacterium HF10_49E08</name>
    <dbReference type="NCBI Taxonomy" id="415447"/>
    <lineage>
        <taxon>Bacteria</taxon>
        <taxon>environmental samples</taxon>
    </lineage>
</organism>
<comment type="similarity">
    <text evidence="2 6">Belongs to the FPP/GGPP synthase family.</text>
</comment>
<dbReference type="GO" id="GO:0046872">
    <property type="term" value="F:metal ion binding"/>
    <property type="evidence" value="ECO:0007669"/>
    <property type="project" value="UniProtKB-KW"/>
</dbReference>
<dbReference type="GO" id="GO:0008299">
    <property type="term" value="P:isoprenoid biosynthetic process"/>
    <property type="evidence" value="ECO:0007669"/>
    <property type="project" value="InterPro"/>
</dbReference>
<evidence type="ECO:0000256" key="6">
    <source>
        <dbReference type="RuleBase" id="RU004466"/>
    </source>
</evidence>
<dbReference type="GO" id="GO:0004659">
    <property type="term" value="F:prenyltransferase activity"/>
    <property type="evidence" value="ECO:0007669"/>
    <property type="project" value="InterPro"/>
</dbReference>
<dbReference type="AlphaFoldDB" id="A4GIB7"/>
<dbReference type="InterPro" id="IPR000092">
    <property type="entry name" value="Polyprenyl_synt"/>
</dbReference>
<keyword evidence="5" id="KW-0460">Magnesium</keyword>
<evidence type="ECO:0000256" key="3">
    <source>
        <dbReference type="ARBA" id="ARBA00022679"/>
    </source>
</evidence>
<protein>
    <submittedName>
        <fullName evidence="7">CrtE geranylgeranyl diphosphate synthase</fullName>
    </submittedName>
</protein>
<dbReference type="SFLD" id="SFLDS00005">
    <property type="entry name" value="Isoprenoid_Synthase_Type_I"/>
    <property type="match status" value="1"/>
</dbReference>
<accession>A4GIB7</accession>